<dbReference type="SUPFAM" id="SSF109635">
    <property type="entry name" value="DnaK suppressor protein DksA, alpha-hairpin domain"/>
    <property type="match status" value="1"/>
</dbReference>
<keyword evidence="1" id="KW-0479">Metal-binding</keyword>
<gene>
    <name evidence="6" type="ORF">Bccel_1923</name>
</gene>
<keyword evidence="2" id="KW-0863">Zinc-finger</keyword>
<organism evidence="6 7">
    <name type="scientific">Pseudobacteroides cellulosolvens ATCC 35603 = DSM 2933</name>
    <dbReference type="NCBI Taxonomy" id="398512"/>
    <lineage>
        <taxon>Bacteria</taxon>
        <taxon>Bacillati</taxon>
        <taxon>Bacillota</taxon>
        <taxon>Clostridia</taxon>
        <taxon>Eubacteriales</taxon>
        <taxon>Oscillospiraceae</taxon>
        <taxon>Pseudobacteroides</taxon>
    </lineage>
</organism>
<evidence type="ECO:0000256" key="4">
    <source>
        <dbReference type="PROSITE-ProRule" id="PRU00510"/>
    </source>
</evidence>
<name>A0A0L6JLL3_9FIRM</name>
<feature type="zinc finger region" description="dksA C4-type" evidence="4">
    <location>
        <begin position="92"/>
        <end position="116"/>
    </location>
</feature>
<dbReference type="PATRIC" id="fig|398512.5.peg.2002"/>
<dbReference type="PANTHER" id="PTHR33823">
    <property type="entry name" value="RNA POLYMERASE-BINDING TRANSCRIPTION FACTOR DKSA-RELATED"/>
    <property type="match status" value="1"/>
</dbReference>
<feature type="domain" description="Zinc finger DksA/TraR C4-type" evidence="5">
    <location>
        <begin position="87"/>
        <end position="119"/>
    </location>
</feature>
<protein>
    <submittedName>
        <fullName evidence="6">Transcriptional regulator, TraR/DksA family</fullName>
    </submittedName>
</protein>
<dbReference type="eggNOG" id="COG1734">
    <property type="taxonomic scope" value="Bacteria"/>
</dbReference>
<sequence>MDDQIINSLKETLAKRQSEIQHTIEIMKENKTAEQDKYSPTELSNYDNHPADMGTEMYQVQFNNALRVHEEHELKDIDDALKKIDDGSYGKCEFCGKDIEIERLKAIPSVKLCIDCEEDKPVTLGILKMERPNEELVWDAPFGRKYLNKREDDENEGLDYLNDLVKYGTSDGPQDMGGYYDYEEFYTNEIDTQGIVDKMDRISNEQYKRQLPD</sequence>
<dbReference type="PANTHER" id="PTHR33823:SF4">
    <property type="entry name" value="GENERAL STRESS PROTEIN 16O"/>
    <property type="match status" value="1"/>
</dbReference>
<dbReference type="GO" id="GO:0008270">
    <property type="term" value="F:zinc ion binding"/>
    <property type="evidence" value="ECO:0007669"/>
    <property type="project" value="UniProtKB-KW"/>
</dbReference>
<dbReference type="SUPFAM" id="SSF57716">
    <property type="entry name" value="Glucocorticoid receptor-like (DNA-binding domain)"/>
    <property type="match status" value="1"/>
</dbReference>
<evidence type="ECO:0000313" key="7">
    <source>
        <dbReference type="Proteomes" id="UP000036923"/>
    </source>
</evidence>
<dbReference type="PROSITE" id="PS51128">
    <property type="entry name" value="ZF_DKSA_2"/>
    <property type="match status" value="1"/>
</dbReference>
<comment type="caution">
    <text evidence="6">The sequence shown here is derived from an EMBL/GenBank/DDBJ whole genome shotgun (WGS) entry which is preliminary data.</text>
</comment>
<proteinExistence type="predicted"/>
<dbReference type="RefSeq" id="WP_036938141.1">
    <property type="nucleotide sequence ID" value="NZ_JQKC01000006.1"/>
</dbReference>
<dbReference type="STRING" id="398512.Bccel_1923"/>
<reference evidence="7" key="1">
    <citation type="submission" date="2015-07" db="EMBL/GenBank/DDBJ databases">
        <title>Near-Complete Genome Sequence of the Cellulolytic Bacterium Bacteroides (Pseudobacteroides) cellulosolvens ATCC 35603.</title>
        <authorList>
            <person name="Dassa B."/>
            <person name="Utturkar S.M."/>
            <person name="Klingeman D.M."/>
            <person name="Hurt R.A."/>
            <person name="Keller M."/>
            <person name="Xu J."/>
            <person name="Reddy Y.H.K."/>
            <person name="Borovok I."/>
            <person name="Grinberg I.R."/>
            <person name="Lamed R."/>
            <person name="Zhivin O."/>
            <person name="Bayer E.A."/>
            <person name="Brown S.D."/>
        </authorList>
    </citation>
    <scope>NUCLEOTIDE SEQUENCE [LARGE SCALE GENOMIC DNA]</scope>
    <source>
        <strain evidence="7">DSM 2933</strain>
    </source>
</reference>
<evidence type="ECO:0000313" key="6">
    <source>
        <dbReference type="EMBL" id="KNY26658.1"/>
    </source>
</evidence>
<evidence type="ECO:0000256" key="1">
    <source>
        <dbReference type="ARBA" id="ARBA00022723"/>
    </source>
</evidence>
<evidence type="ECO:0000256" key="2">
    <source>
        <dbReference type="ARBA" id="ARBA00022771"/>
    </source>
</evidence>
<keyword evidence="3" id="KW-0862">Zinc</keyword>
<keyword evidence="7" id="KW-1185">Reference proteome</keyword>
<dbReference type="PROSITE" id="PS01102">
    <property type="entry name" value="ZF_DKSA_1"/>
    <property type="match status" value="1"/>
</dbReference>
<dbReference type="InterPro" id="IPR000962">
    <property type="entry name" value="Znf_DskA_TraR"/>
</dbReference>
<dbReference type="AlphaFoldDB" id="A0A0L6JLL3"/>
<dbReference type="Proteomes" id="UP000036923">
    <property type="component" value="Unassembled WGS sequence"/>
</dbReference>
<evidence type="ECO:0000256" key="3">
    <source>
        <dbReference type="ARBA" id="ARBA00022833"/>
    </source>
</evidence>
<evidence type="ECO:0000259" key="5">
    <source>
        <dbReference type="Pfam" id="PF01258"/>
    </source>
</evidence>
<accession>A0A0L6JLL3</accession>
<dbReference type="Gene3D" id="1.20.120.910">
    <property type="entry name" value="DksA, coiled-coil domain"/>
    <property type="match status" value="1"/>
</dbReference>
<dbReference type="InterPro" id="IPR014240">
    <property type="entry name" value="YteA"/>
</dbReference>
<dbReference type="InterPro" id="IPR020458">
    <property type="entry name" value="Znf_DskA_TraR_CS"/>
</dbReference>
<dbReference type="InterPro" id="IPR037187">
    <property type="entry name" value="DnaK_N"/>
</dbReference>
<dbReference type="OrthoDB" id="9811543at2"/>
<dbReference type="Pfam" id="PF01258">
    <property type="entry name" value="zf-dskA_traR"/>
    <property type="match status" value="1"/>
</dbReference>
<dbReference type="EMBL" id="LGTC01000001">
    <property type="protein sequence ID" value="KNY26658.1"/>
    <property type="molecule type" value="Genomic_DNA"/>
</dbReference>
<dbReference type="NCBIfam" id="TIGR02890">
    <property type="entry name" value="bacill_yteA"/>
    <property type="match status" value="1"/>
</dbReference>